<keyword evidence="3" id="KW-1185">Reference proteome</keyword>
<accession>A0A840Y774</accession>
<name>A0A840Y774_9PROT</name>
<dbReference type="EMBL" id="JACIJE010000018">
    <property type="protein sequence ID" value="MBB5691801.1"/>
    <property type="molecule type" value="Genomic_DNA"/>
</dbReference>
<comment type="caution">
    <text evidence="2">The sequence shown here is derived from an EMBL/GenBank/DDBJ whole genome shotgun (WGS) entry which is preliminary data.</text>
</comment>
<proteinExistence type="predicted"/>
<organism evidence="2 3">
    <name type="scientific">Neoroseomonas alkaliterrae</name>
    <dbReference type="NCBI Taxonomy" id="1452450"/>
    <lineage>
        <taxon>Bacteria</taxon>
        <taxon>Pseudomonadati</taxon>
        <taxon>Pseudomonadota</taxon>
        <taxon>Alphaproteobacteria</taxon>
        <taxon>Acetobacterales</taxon>
        <taxon>Acetobacteraceae</taxon>
        <taxon>Neoroseomonas</taxon>
    </lineage>
</organism>
<reference evidence="2 3" key="1">
    <citation type="submission" date="2020-08" db="EMBL/GenBank/DDBJ databases">
        <title>Genomic Encyclopedia of Type Strains, Phase IV (KMG-IV): sequencing the most valuable type-strain genomes for metagenomic binning, comparative biology and taxonomic classification.</title>
        <authorList>
            <person name="Goeker M."/>
        </authorList>
    </citation>
    <scope>NUCLEOTIDE SEQUENCE [LARGE SCALE GENOMIC DNA]</scope>
    <source>
        <strain evidence="2 3">DSM 25895</strain>
    </source>
</reference>
<feature type="compositionally biased region" description="Basic and acidic residues" evidence="1">
    <location>
        <begin position="114"/>
        <end position="130"/>
    </location>
</feature>
<feature type="region of interest" description="Disordered" evidence="1">
    <location>
        <begin position="114"/>
        <end position="145"/>
    </location>
</feature>
<sequence>MRSAMGKSSRDKGLRRERAIVDIHMKCGLRAERVPLSGAVRYRGNGADVDLYVRGAEPLKVEVKARGEGDGFKTLERWLGRNDALFLWRDRATPMVVLPLHVWIEIARRSARCAEPDADRERARRARQAEEGPLPPPDAIAEVTP</sequence>
<evidence type="ECO:0000313" key="3">
    <source>
        <dbReference type="Proteomes" id="UP000562254"/>
    </source>
</evidence>
<evidence type="ECO:0000256" key="1">
    <source>
        <dbReference type="SAM" id="MobiDB-lite"/>
    </source>
</evidence>
<dbReference type="RefSeq" id="WP_184487187.1">
    <property type="nucleotide sequence ID" value="NZ_JAAEDJ010000037.1"/>
</dbReference>
<evidence type="ECO:0000313" key="2">
    <source>
        <dbReference type="EMBL" id="MBB5691801.1"/>
    </source>
</evidence>
<dbReference type="Proteomes" id="UP000562254">
    <property type="component" value="Unassembled WGS sequence"/>
</dbReference>
<dbReference type="AlphaFoldDB" id="A0A840Y774"/>
<protein>
    <submittedName>
        <fullName evidence="2">Uncharacterized protein</fullName>
    </submittedName>
</protein>
<gene>
    <name evidence="2" type="ORF">FHS88_003962</name>
</gene>